<dbReference type="InterPro" id="IPR015287">
    <property type="entry name" value="Colicin_D_immunity_dom"/>
</dbReference>
<proteinExistence type="predicted"/>
<comment type="caution">
    <text evidence="2">The sequence shown here is derived from an EMBL/GenBank/DDBJ whole genome shotgun (WGS) entry which is preliminary data.</text>
</comment>
<name>A0ABT2D6J5_9BURK</name>
<dbReference type="InterPro" id="IPR036471">
    <property type="entry name" value="Colicin_D_sf"/>
</dbReference>
<dbReference type="RefSeq" id="WP_258820701.1">
    <property type="nucleotide sequence ID" value="NZ_JANUHB010000001.1"/>
</dbReference>
<evidence type="ECO:0000259" key="1">
    <source>
        <dbReference type="Pfam" id="PF09204"/>
    </source>
</evidence>
<dbReference type="Pfam" id="PF09204">
    <property type="entry name" value="Colicin_immun"/>
    <property type="match status" value="1"/>
</dbReference>
<gene>
    <name evidence="2" type="ORF">NX774_03255</name>
</gene>
<accession>A0ABT2D6J5</accession>
<dbReference type="Proteomes" id="UP001206126">
    <property type="component" value="Unassembled WGS sequence"/>
</dbReference>
<protein>
    <submittedName>
        <fullName evidence="2">Colicin immunity domain-containing protein</fullName>
    </submittedName>
</protein>
<organism evidence="2 3">
    <name type="scientific">Massilia agilis</name>
    <dbReference type="NCBI Taxonomy" id="1811226"/>
    <lineage>
        <taxon>Bacteria</taxon>
        <taxon>Pseudomonadati</taxon>
        <taxon>Pseudomonadota</taxon>
        <taxon>Betaproteobacteria</taxon>
        <taxon>Burkholderiales</taxon>
        <taxon>Oxalobacteraceae</taxon>
        <taxon>Telluria group</taxon>
        <taxon>Massilia</taxon>
    </lineage>
</organism>
<evidence type="ECO:0000313" key="2">
    <source>
        <dbReference type="EMBL" id="MCS0806934.1"/>
    </source>
</evidence>
<reference evidence="2 3" key="1">
    <citation type="submission" date="2022-08" db="EMBL/GenBank/DDBJ databases">
        <title>Reclassification of Massilia species as members of the genera Telluria, Duganella, Pseudoduganella, Mokoshia gen. nov. and Zemynaea gen. nov. using orthogonal and non-orthogonal genome-based approaches.</title>
        <authorList>
            <person name="Bowman J.P."/>
        </authorList>
    </citation>
    <scope>NUCLEOTIDE SEQUENCE [LARGE SCALE GENOMIC DNA]</scope>
    <source>
        <strain evidence="2 3">JCM 31605</strain>
    </source>
</reference>
<dbReference type="Gene3D" id="1.20.120.650">
    <property type="entry name" value="Colicin D"/>
    <property type="match status" value="1"/>
</dbReference>
<evidence type="ECO:0000313" key="3">
    <source>
        <dbReference type="Proteomes" id="UP001206126"/>
    </source>
</evidence>
<sequence length="103" mass="11876">MSNVAQDYRDLLQRFLSNQLEAQEFQTAYLEKFQNEKRHLSEELYEVLDALFGDVDAFCPDPELLAKLNADLPGFYLSEPVLRTRVERAFALLANLQHISGVK</sequence>
<feature type="domain" description="Colicin D immunity protein" evidence="1">
    <location>
        <begin position="7"/>
        <end position="65"/>
    </location>
</feature>
<dbReference type="EMBL" id="JANUHB010000001">
    <property type="protein sequence ID" value="MCS0806934.1"/>
    <property type="molecule type" value="Genomic_DNA"/>
</dbReference>
<keyword evidence="3" id="KW-1185">Reference proteome</keyword>